<keyword evidence="3" id="KW-1185">Reference proteome</keyword>
<proteinExistence type="predicted"/>
<feature type="region of interest" description="Disordered" evidence="1">
    <location>
        <begin position="326"/>
        <end position="355"/>
    </location>
</feature>
<dbReference type="AlphaFoldDB" id="A0A9P5CRM3"/>
<gene>
    <name evidence="2" type="ORF">M406DRAFT_327144</name>
</gene>
<reference evidence="2" key="1">
    <citation type="journal article" date="2020" name="Phytopathology">
        <title>Genome sequence of the chestnut blight fungus Cryphonectria parasitica EP155: A fundamental resource for an archetypical invasive plant pathogen.</title>
        <authorList>
            <person name="Crouch J.A."/>
            <person name="Dawe A."/>
            <person name="Aerts A."/>
            <person name="Barry K."/>
            <person name="Churchill A.C.L."/>
            <person name="Grimwood J."/>
            <person name="Hillman B."/>
            <person name="Milgroom M.G."/>
            <person name="Pangilinan J."/>
            <person name="Smith M."/>
            <person name="Salamov A."/>
            <person name="Schmutz J."/>
            <person name="Yadav J."/>
            <person name="Grigoriev I.V."/>
            <person name="Nuss D."/>
        </authorList>
    </citation>
    <scope>NUCLEOTIDE SEQUENCE</scope>
    <source>
        <strain evidence="2">EP155</strain>
    </source>
</reference>
<feature type="region of interest" description="Disordered" evidence="1">
    <location>
        <begin position="1"/>
        <end position="36"/>
    </location>
</feature>
<feature type="compositionally biased region" description="Polar residues" evidence="1">
    <location>
        <begin position="16"/>
        <end position="28"/>
    </location>
</feature>
<feature type="compositionally biased region" description="Polar residues" evidence="1">
    <location>
        <begin position="326"/>
        <end position="335"/>
    </location>
</feature>
<evidence type="ECO:0000313" key="2">
    <source>
        <dbReference type="EMBL" id="KAF3768724.1"/>
    </source>
</evidence>
<protein>
    <submittedName>
        <fullName evidence="2">Uncharacterized protein</fullName>
    </submittedName>
</protein>
<dbReference type="GeneID" id="63837301"/>
<dbReference type="EMBL" id="MU032345">
    <property type="protein sequence ID" value="KAF3768724.1"/>
    <property type="molecule type" value="Genomic_DNA"/>
</dbReference>
<evidence type="ECO:0000313" key="3">
    <source>
        <dbReference type="Proteomes" id="UP000803844"/>
    </source>
</evidence>
<dbReference type="Proteomes" id="UP000803844">
    <property type="component" value="Unassembled WGS sequence"/>
</dbReference>
<dbReference type="RefSeq" id="XP_040779685.1">
    <property type="nucleotide sequence ID" value="XM_040920172.1"/>
</dbReference>
<name>A0A9P5CRM3_CRYP1</name>
<sequence>MKLTPIRVRGRRGQHKPTNTAPSKTKQPIMTDDGQGRRDRLQLHKLPQEILEVIFVASRNLSLPLVNSDLYNRLSSPSAKYQLVSAAFGLTWDTYYGLDAISVASYNEWWADEARIIGDPAFQSAILRCSWANFTMMITSLEVWTRQHARGRAYFTIPGAEERTMTMPDKFIFDFKKFEHGLPSRDRFRNPNVLLLDQEAYLYALLGSHMEVHPRTQIPDNLLSGPFESEDGSVDIGEAKMRFLFWLVRGGACLQAEQNWEVLQGGVRAIVKLITGAGGEATLINVQRRFALATQLFSLYNLLGVFEAHWPDYSLVGDGVDQSMMNPGSSNNTGGTLHRDGTCRSRQNAPGSSKISRMKKCRLHILSTLELQR</sequence>
<comment type="caution">
    <text evidence="2">The sequence shown here is derived from an EMBL/GenBank/DDBJ whole genome shotgun (WGS) entry which is preliminary data.</text>
</comment>
<dbReference type="OrthoDB" id="4167490at2759"/>
<organism evidence="2 3">
    <name type="scientific">Cryphonectria parasitica (strain ATCC 38755 / EP155)</name>
    <dbReference type="NCBI Taxonomy" id="660469"/>
    <lineage>
        <taxon>Eukaryota</taxon>
        <taxon>Fungi</taxon>
        <taxon>Dikarya</taxon>
        <taxon>Ascomycota</taxon>
        <taxon>Pezizomycotina</taxon>
        <taxon>Sordariomycetes</taxon>
        <taxon>Sordariomycetidae</taxon>
        <taxon>Diaporthales</taxon>
        <taxon>Cryphonectriaceae</taxon>
        <taxon>Cryphonectria-Endothia species complex</taxon>
        <taxon>Cryphonectria</taxon>
    </lineage>
</organism>
<accession>A0A9P5CRM3</accession>
<evidence type="ECO:0000256" key="1">
    <source>
        <dbReference type="SAM" id="MobiDB-lite"/>
    </source>
</evidence>
<feature type="compositionally biased region" description="Polar residues" evidence="1">
    <location>
        <begin position="344"/>
        <end position="355"/>
    </location>
</feature>